<evidence type="ECO:0000256" key="2">
    <source>
        <dbReference type="ARBA" id="ARBA00009236"/>
    </source>
</evidence>
<evidence type="ECO:0000256" key="7">
    <source>
        <dbReference type="PIRSR" id="PIRSR000524-50"/>
    </source>
</evidence>
<comment type="similarity">
    <text evidence="2 8">Belongs to the class-V pyridoxal-phosphate-dependent aminotransferase family.</text>
</comment>
<dbReference type="InterPro" id="IPR000192">
    <property type="entry name" value="Aminotrans_V_dom"/>
</dbReference>
<feature type="non-terminal residue" evidence="11">
    <location>
        <position position="375"/>
    </location>
</feature>
<proteinExistence type="inferred from homology"/>
<evidence type="ECO:0000256" key="5">
    <source>
        <dbReference type="ARBA" id="ARBA00022898"/>
    </source>
</evidence>
<keyword evidence="12" id="KW-1185">Reference proteome</keyword>
<evidence type="ECO:0000256" key="3">
    <source>
        <dbReference type="ARBA" id="ARBA00022576"/>
    </source>
</evidence>
<evidence type="ECO:0000259" key="10">
    <source>
        <dbReference type="Pfam" id="PF00266"/>
    </source>
</evidence>
<dbReference type="GO" id="GO:0004760">
    <property type="term" value="F:L-serine-pyruvate transaminase activity"/>
    <property type="evidence" value="ECO:0007669"/>
    <property type="project" value="TreeGrafter"/>
</dbReference>
<evidence type="ECO:0000256" key="9">
    <source>
        <dbReference type="RuleBase" id="RU004504"/>
    </source>
</evidence>
<dbReference type="Proteomes" id="UP000621799">
    <property type="component" value="Unassembled WGS sequence"/>
</dbReference>
<dbReference type="RefSeq" id="WP_264322223.1">
    <property type="nucleotide sequence ID" value="NZ_JADEXN010000286.1"/>
</dbReference>
<reference evidence="11" key="1">
    <citation type="submission" date="2020-10" db="EMBL/GenBank/DDBJ databases">
        <authorList>
            <person name="Castelo-Branco R."/>
            <person name="Eusebio N."/>
            <person name="Adriana R."/>
            <person name="Vieira A."/>
            <person name="Brugerolle De Fraissinette N."/>
            <person name="Rezende De Castro R."/>
            <person name="Schneider M.P."/>
            <person name="Vasconcelos V."/>
            <person name="Leao P.N."/>
        </authorList>
    </citation>
    <scope>NUCLEOTIDE SEQUENCE</scope>
    <source>
        <strain evidence="11">LEGE 11467</strain>
    </source>
</reference>
<feature type="modified residue" description="N6-(pyridoxal phosphate)lysine" evidence="7">
    <location>
        <position position="209"/>
    </location>
</feature>
<evidence type="ECO:0000256" key="8">
    <source>
        <dbReference type="RuleBase" id="RU004075"/>
    </source>
</evidence>
<dbReference type="GO" id="GO:0008453">
    <property type="term" value="F:alanine-glyoxylate transaminase activity"/>
    <property type="evidence" value="ECO:0007669"/>
    <property type="project" value="TreeGrafter"/>
</dbReference>
<dbReference type="AlphaFoldDB" id="A0A928ZAV9"/>
<organism evidence="11 12">
    <name type="scientific">Zarconia navalis LEGE 11467</name>
    <dbReference type="NCBI Taxonomy" id="1828826"/>
    <lineage>
        <taxon>Bacteria</taxon>
        <taxon>Bacillati</taxon>
        <taxon>Cyanobacteriota</taxon>
        <taxon>Cyanophyceae</taxon>
        <taxon>Oscillatoriophycideae</taxon>
        <taxon>Oscillatoriales</taxon>
        <taxon>Oscillatoriales incertae sedis</taxon>
        <taxon>Zarconia</taxon>
        <taxon>Zarconia navalis</taxon>
    </lineage>
</organism>
<name>A0A928ZAV9_9CYAN</name>
<dbReference type="GO" id="GO:0019265">
    <property type="term" value="P:glycine biosynthetic process, by transamination of glyoxylate"/>
    <property type="evidence" value="ECO:0007669"/>
    <property type="project" value="TreeGrafter"/>
</dbReference>
<feature type="domain" description="Aminotransferase class V" evidence="10">
    <location>
        <begin position="39"/>
        <end position="346"/>
    </location>
</feature>
<dbReference type="Gene3D" id="3.40.640.10">
    <property type="entry name" value="Type I PLP-dependent aspartate aminotransferase-like (Major domain)"/>
    <property type="match status" value="1"/>
</dbReference>
<dbReference type="PANTHER" id="PTHR21152">
    <property type="entry name" value="AMINOTRANSFERASE CLASS V"/>
    <property type="match status" value="1"/>
</dbReference>
<comment type="cofactor">
    <cofactor evidence="1 7 9">
        <name>pyridoxal 5'-phosphate</name>
        <dbReference type="ChEBI" id="CHEBI:597326"/>
    </cofactor>
</comment>
<keyword evidence="3 11" id="KW-0032">Aminotransferase</keyword>
<dbReference type="PANTHER" id="PTHR21152:SF40">
    <property type="entry name" value="ALANINE--GLYOXYLATE AMINOTRANSFERASE"/>
    <property type="match status" value="1"/>
</dbReference>
<dbReference type="CDD" id="cd06451">
    <property type="entry name" value="AGAT_like"/>
    <property type="match status" value="1"/>
</dbReference>
<dbReference type="FunFam" id="3.40.640.10:FF:000027">
    <property type="entry name" value="Serine--pyruvate aminotransferase, mitochondrial"/>
    <property type="match status" value="1"/>
</dbReference>
<accession>A0A928ZAV9</accession>
<evidence type="ECO:0000313" key="11">
    <source>
        <dbReference type="EMBL" id="MBE9042041.1"/>
    </source>
</evidence>
<sequence>MMSTYSISDRDRIQLSQLDMPPRLLLGPGPSNSHPRVLSALGMRQVGHLDPRFINLMNEVQTLLRYAWQTQNPLTIPVSGTGSAAMEATLANVVEPGDVVVVGVKGYFGHRLVDMAGRYGANVQKLTKPWGQVFTLDELRAALETHRPAVLALVHAETSTGARQPLEGVGELCREFGCLLLVDTVTSLGGLPLFLDEWGVDLAYSCSQKGIGCPPGIAPFTMSPRAVEKLHARRTPVTNWYLDMSLVSKYWGQERTYHHTAPINMNYALREALRILAEEGLADRWARHQANAELLWEGLEQIGLECHVEKEYRLPTLTTVRIPEGVDGKAVAGQLLADYNIEIAGGLGELGGKVWRIGLMGFNSRRENVITLLEA</sequence>
<dbReference type="InterPro" id="IPR015421">
    <property type="entry name" value="PyrdxlP-dep_Trfase_major"/>
</dbReference>
<dbReference type="Gene3D" id="3.90.1150.10">
    <property type="entry name" value="Aspartate Aminotransferase, domain 1"/>
    <property type="match status" value="1"/>
</dbReference>
<feature type="binding site" evidence="6">
    <location>
        <position position="356"/>
    </location>
    <ligand>
        <name>substrate</name>
    </ligand>
</feature>
<comment type="caution">
    <text evidence="11">The sequence shown here is derived from an EMBL/GenBank/DDBJ whole genome shotgun (WGS) entry which is preliminary data.</text>
</comment>
<dbReference type="InterPro" id="IPR024169">
    <property type="entry name" value="SP_NH2Trfase/AEP_transaminase"/>
</dbReference>
<evidence type="ECO:0000256" key="1">
    <source>
        <dbReference type="ARBA" id="ARBA00001933"/>
    </source>
</evidence>
<keyword evidence="4" id="KW-0808">Transferase</keyword>
<protein>
    <submittedName>
        <fullName evidence="11">Alanine--glyoxylate aminotransferase family protein</fullName>
    </submittedName>
</protein>
<dbReference type="Pfam" id="PF00266">
    <property type="entry name" value="Aminotran_5"/>
    <property type="match status" value="1"/>
</dbReference>
<evidence type="ECO:0000256" key="4">
    <source>
        <dbReference type="ARBA" id="ARBA00022679"/>
    </source>
</evidence>
<dbReference type="PIRSF" id="PIRSF000524">
    <property type="entry name" value="SPT"/>
    <property type="match status" value="1"/>
</dbReference>
<evidence type="ECO:0000313" key="12">
    <source>
        <dbReference type="Proteomes" id="UP000621799"/>
    </source>
</evidence>
<evidence type="ECO:0000256" key="6">
    <source>
        <dbReference type="PIRSR" id="PIRSR000524-1"/>
    </source>
</evidence>
<dbReference type="EMBL" id="JADEXN010000286">
    <property type="protein sequence ID" value="MBE9042041.1"/>
    <property type="molecule type" value="Genomic_DNA"/>
</dbReference>
<dbReference type="PROSITE" id="PS00595">
    <property type="entry name" value="AA_TRANSFER_CLASS_5"/>
    <property type="match status" value="1"/>
</dbReference>
<keyword evidence="5 7" id="KW-0663">Pyridoxal phosphate</keyword>
<dbReference type="InterPro" id="IPR015424">
    <property type="entry name" value="PyrdxlP-dep_Trfase"/>
</dbReference>
<dbReference type="InterPro" id="IPR015422">
    <property type="entry name" value="PyrdxlP-dep_Trfase_small"/>
</dbReference>
<dbReference type="SUPFAM" id="SSF53383">
    <property type="entry name" value="PLP-dependent transferases"/>
    <property type="match status" value="1"/>
</dbReference>
<dbReference type="InterPro" id="IPR020578">
    <property type="entry name" value="Aminotrans_V_PyrdxlP_BS"/>
</dbReference>
<gene>
    <name evidence="11" type="ORF">IQ235_14770</name>
</gene>